<evidence type="ECO:0000313" key="4">
    <source>
        <dbReference type="EMBL" id="NGN67628.1"/>
    </source>
</evidence>
<accession>A0A6G4U8B4</accession>
<reference evidence="4 5" key="1">
    <citation type="submission" date="2020-02" db="EMBL/GenBank/DDBJ databases">
        <title>Whole-genome analyses of novel actinobacteria.</title>
        <authorList>
            <person name="Sahin N."/>
        </authorList>
    </citation>
    <scope>NUCLEOTIDE SEQUENCE [LARGE SCALE GENOMIC DNA]</scope>
    <source>
        <strain evidence="4 5">A7024</strain>
    </source>
</reference>
<name>A0A6G4U8B4_9ACTN</name>
<evidence type="ECO:0000256" key="2">
    <source>
        <dbReference type="PROSITE-ProRule" id="PRU00335"/>
    </source>
</evidence>
<gene>
    <name evidence="4" type="ORF">G5C51_27470</name>
</gene>
<dbReference type="Proteomes" id="UP000481583">
    <property type="component" value="Unassembled WGS sequence"/>
</dbReference>
<dbReference type="PANTHER" id="PTHR30055:SF220">
    <property type="entry name" value="TETR-FAMILY REGULATORY PROTEIN"/>
    <property type="match status" value="1"/>
</dbReference>
<feature type="domain" description="HTH tetR-type" evidence="3">
    <location>
        <begin position="13"/>
        <end position="73"/>
    </location>
</feature>
<evidence type="ECO:0000313" key="5">
    <source>
        <dbReference type="Proteomes" id="UP000481583"/>
    </source>
</evidence>
<keyword evidence="1 2" id="KW-0238">DNA-binding</keyword>
<dbReference type="AlphaFoldDB" id="A0A6G4U8B4"/>
<dbReference type="GO" id="GO:0003700">
    <property type="term" value="F:DNA-binding transcription factor activity"/>
    <property type="evidence" value="ECO:0007669"/>
    <property type="project" value="TreeGrafter"/>
</dbReference>
<sequence length="199" mass="21560">MVDQPEQSRYHHGDLRTALLEAAERSIRDSGVSQLSLRDLAREVGVSHAAPRRHFPERQDLLDALAERGYARLGESIREAVSDHDSEFPERMRRAASAFGHFATGNPALLELMNATKHRPGASSVPQSSAAAFAPILDLICEGQENKALRKGSPEEIGLIIYATINGITTLVNAGAISAERLDDLTITAVNQFLRGAAP</sequence>
<feature type="DNA-binding region" description="H-T-H motif" evidence="2">
    <location>
        <begin position="36"/>
        <end position="55"/>
    </location>
</feature>
<keyword evidence="5" id="KW-1185">Reference proteome</keyword>
<dbReference type="InterPro" id="IPR001647">
    <property type="entry name" value="HTH_TetR"/>
</dbReference>
<dbReference type="InterPro" id="IPR036271">
    <property type="entry name" value="Tet_transcr_reg_TetR-rel_C_sf"/>
</dbReference>
<dbReference type="EMBL" id="JAAKZV010000153">
    <property type="protein sequence ID" value="NGN67628.1"/>
    <property type="molecule type" value="Genomic_DNA"/>
</dbReference>
<comment type="caution">
    <text evidence="4">The sequence shown here is derived from an EMBL/GenBank/DDBJ whole genome shotgun (WGS) entry which is preliminary data.</text>
</comment>
<evidence type="ECO:0000259" key="3">
    <source>
        <dbReference type="PROSITE" id="PS50977"/>
    </source>
</evidence>
<proteinExistence type="predicted"/>
<evidence type="ECO:0000256" key="1">
    <source>
        <dbReference type="ARBA" id="ARBA00023125"/>
    </source>
</evidence>
<dbReference type="InterPro" id="IPR050109">
    <property type="entry name" value="HTH-type_TetR-like_transc_reg"/>
</dbReference>
<dbReference type="SUPFAM" id="SSF48498">
    <property type="entry name" value="Tetracyclin repressor-like, C-terminal domain"/>
    <property type="match status" value="1"/>
</dbReference>
<dbReference type="PROSITE" id="PS50977">
    <property type="entry name" value="HTH_TETR_2"/>
    <property type="match status" value="1"/>
</dbReference>
<dbReference type="Pfam" id="PF00440">
    <property type="entry name" value="TetR_N"/>
    <property type="match status" value="1"/>
</dbReference>
<dbReference type="SUPFAM" id="SSF46689">
    <property type="entry name" value="Homeodomain-like"/>
    <property type="match status" value="1"/>
</dbReference>
<dbReference type="InterPro" id="IPR009057">
    <property type="entry name" value="Homeodomain-like_sf"/>
</dbReference>
<dbReference type="RefSeq" id="WP_165240920.1">
    <property type="nucleotide sequence ID" value="NZ_JAAKZV010000153.1"/>
</dbReference>
<dbReference type="Gene3D" id="1.10.357.10">
    <property type="entry name" value="Tetracycline Repressor, domain 2"/>
    <property type="match status" value="1"/>
</dbReference>
<protein>
    <submittedName>
        <fullName evidence="4">TetR/AcrR family transcriptional regulator</fullName>
    </submittedName>
</protein>
<dbReference type="GO" id="GO:0000976">
    <property type="term" value="F:transcription cis-regulatory region binding"/>
    <property type="evidence" value="ECO:0007669"/>
    <property type="project" value="TreeGrafter"/>
</dbReference>
<organism evidence="4 5">
    <name type="scientific">Streptomyces coryli</name>
    <dbReference type="NCBI Taxonomy" id="1128680"/>
    <lineage>
        <taxon>Bacteria</taxon>
        <taxon>Bacillati</taxon>
        <taxon>Actinomycetota</taxon>
        <taxon>Actinomycetes</taxon>
        <taxon>Kitasatosporales</taxon>
        <taxon>Streptomycetaceae</taxon>
        <taxon>Streptomyces</taxon>
    </lineage>
</organism>
<dbReference type="PANTHER" id="PTHR30055">
    <property type="entry name" value="HTH-TYPE TRANSCRIPTIONAL REGULATOR RUTR"/>
    <property type="match status" value="1"/>
</dbReference>